<evidence type="ECO:0000313" key="2">
    <source>
        <dbReference type="EMBL" id="AQW22173.1"/>
    </source>
</evidence>
<gene>
    <name evidence="2" type="ORF">PL11_009675</name>
</gene>
<dbReference type="EMBL" id="CP018906">
    <property type="protein sequence ID" value="AQW22173.1"/>
    <property type="molecule type" value="Genomic_DNA"/>
</dbReference>
<evidence type="ECO:0000256" key="1">
    <source>
        <dbReference type="SAM" id="MobiDB-lite"/>
    </source>
</evidence>
<dbReference type="InterPro" id="IPR009370">
    <property type="entry name" value="YutD-like"/>
</dbReference>
<feature type="compositionally biased region" description="Basic and acidic residues" evidence="1">
    <location>
        <begin position="188"/>
        <end position="198"/>
    </location>
</feature>
<organism evidence="2 3">
    <name type="scientific">Lentilactobacillus curieae</name>
    <dbReference type="NCBI Taxonomy" id="1138822"/>
    <lineage>
        <taxon>Bacteria</taxon>
        <taxon>Bacillati</taxon>
        <taxon>Bacillota</taxon>
        <taxon>Bacilli</taxon>
        <taxon>Lactobacillales</taxon>
        <taxon>Lactobacillaceae</taxon>
        <taxon>Lentilactobacillus</taxon>
    </lineage>
</organism>
<evidence type="ECO:0000313" key="3">
    <source>
        <dbReference type="Proteomes" id="UP000030361"/>
    </source>
</evidence>
<protein>
    <submittedName>
        <fullName evidence="2">Cytoplasmic protein</fullName>
    </submittedName>
</protein>
<dbReference type="InterPro" id="IPR038141">
    <property type="entry name" value="YutD-like_sf"/>
</dbReference>
<keyword evidence="3" id="KW-1185">Reference proteome</keyword>
<accession>A0A1S6QKS4</accession>
<dbReference type="OrthoDB" id="1650379at2"/>
<name>A0A1S6QKS4_9LACO</name>
<dbReference type="Proteomes" id="UP000030361">
    <property type="component" value="Chromosome"/>
</dbReference>
<dbReference type="RefSeq" id="WP_035166994.1">
    <property type="nucleotide sequence ID" value="NZ_CP018906.1"/>
</dbReference>
<proteinExistence type="predicted"/>
<dbReference type="Pfam" id="PF06265">
    <property type="entry name" value="YutD-like"/>
    <property type="match status" value="1"/>
</dbReference>
<feature type="compositionally biased region" description="Basic residues" evidence="1">
    <location>
        <begin position="159"/>
        <end position="172"/>
    </location>
</feature>
<dbReference type="Gene3D" id="3.50.4.20">
    <property type="match status" value="1"/>
</dbReference>
<dbReference type="KEGG" id="lcu:PL11_009675"/>
<feature type="region of interest" description="Disordered" evidence="1">
    <location>
        <begin position="124"/>
        <end position="198"/>
    </location>
</feature>
<dbReference type="eggNOG" id="COG4470">
    <property type="taxonomic scope" value="Bacteria"/>
</dbReference>
<sequence length="198" mass="23457">MEKSVLDELLAEKNEQQSPMAKIIRQSETEFTVNDHKYEIDPQFVSGFEFEDFRNRYNPALSQYDYIVGDYSYDQLRLKGFFENDRSEVKGPFAEQIPDYILELVNFGAKYFVVHNLEARPITRRNNNGERHNTRRRRRNNNNNSRKRNPQKGGYVKQKVTKTKPPLSKRKNVTVSQEKKSQHKHRFVIKENKDNAGD</sequence>
<reference evidence="2 3" key="1">
    <citation type="journal article" date="2015" name="Genome Announc.">
        <title>Genome Sequence of Lactobacillus curieae CCTCC M 2011381T, a Novel Producer of Gamma-aminobutyric Acid.</title>
        <authorList>
            <person name="Wang Y."/>
            <person name="Wang Y."/>
            <person name="Lang C."/>
            <person name="Wei D."/>
            <person name="Xu P."/>
            <person name="Xie J."/>
        </authorList>
    </citation>
    <scope>NUCLEOTIDE SEQUENCE [LARGE SCALE GENOMIC DNA]</scope>
    <source>
        <strain evidence="2 3">CCTCC M 2011381</strain>
    </source>
</reference>
<dbReference type="AlphaFoldDB" id="A0A1S6QKS4"/>
<feature type="compositionally biased region" description="Basic residues" evidence="1">
    <location>
        <begin position="133"/>
        <end position="150"/>
    </location>
</feature>